<dbReference type="EMBL" id="UGKQ01000007">
    <property type="protein sequence ID" value="STS79785.1"/>
    <property type="molecule type" value="Genomic_DNA"/>
</dbReference>
<dbReference type="AlphaFoldDB" id="A0A377TJG2"/>
<keyword evidence="1" id="KW-0472">Membrane</keyword>
<sequence>MNNNWLGRSNSALLALALIGVWKFAGYYMLFSSPGCRAFRPRRGKRR</sequence>
<evidence type="ECO:0000256" key="1">
    <source>
        <dbReference type="SAM" id="Phobius"/>
    </source>
</evidence>
<evidence type="ECO:0000313" key="3">
    <source>
        <dbReference type="Proteomes" id="UP000254938"/>
    </source>
</evidence>
<organism evidence="2 3">
    <name type="scientific">Klebsiella pneumoniae</name>
    <dbReference type="NCBI Taxonomy" id="573"/>
    <lineage>
        <taxon>Bacteria</taxon>
        <taxon>Pseudomonadati</taxon>
        <taxon>Pseudomonadota</taxon>
        <taxon>Gammaproteobacteria</taxon>
        <taxon>Enterobacterales</taxon>
        <taxon>Enterobacteriaceae</taxon>
        <taxon>Klebsiella/Raoultella group</taxon>
        <taxon>Klebsiella</taxon>
        <taxon>Klebsiella pneumoniae complex</taxon>
    </lineage>
</organism>
<keyword evidence="1" id="KW-0812">Transmembrane</keyword>
<name>A0A377TJG2_KLEPN</name>
<protein>
    <submittedName>
        <fullName evidence="2">N-Acetyl-D-glucosamine ABC transport system, permease protein</fullName>
    </submittedName>
</protein>
<evidence type="ECO:0000313" key="2">
    <source>
        <dbReference type="EMBL" id="STS79785.1"/>
    </source>
</evidence>
<reference evidence="2 3" key="1">
    <citation type="submission" date="2018-06" db="EMBL/GenBank/DDBJ databases">
        <authorList>
            <consortium name="Pathogen Informatics"/>
            <person name="Doyle S."/>
        </authorList>
    </citation>
    <scope>NUCLEOTIDE SEQUENCE [LARGE SCALE GENOMIC DNA]</scope>
    <source>
        <strain evidence="2 3">NCTC9140</strain>
    </source>
</reference>
<gene>
    <name evidence="2" type="ORF">NCTC9140_01471</name>
</gene>
<feature type="transmembrane region" description="Helical" evidence="1">
    <location>
        <begin position="12"/>
        <end position="31"/>
    </location>
</feature>
<proteinExistence type="predicted"/>
<dbReference type="Proteomes" id="UP000254938">
    <property type="component" value="Unassembled WGS sequence"/>
</dbReference>
<keyword evidence="1" id="KW-1133">Transmembrane helix</keyword>
<accession>A0A377TJG2</accession>